<feature type="compositionally biased region" description="Acidic residues" evidence="6">
    <location>
        <begin position="135"/>
        <end position="148"/>
    </location>
</feature>
<proteinExistence type="inferred from homology"/>
<comment type="similarity">
    <text evidence="2">Belongs to the ORC4 family.</text>
</comment>
<reference evidence="9 10" key="1">
    <citation type="journal article" date="2018" name="Front. Microbiol.">
        <title>Prospects for Fungal Bioremediation of Acidic Radioactive Waste Sites: Characterization and Genome Sequence of Rhodotorula taiwanensis MD1149.</title>
        <authorList>
            <person name="Tkavc R."/>
            <person name="Matrosova V.Y."/>
            <person name="Grichenko O.E."/>
            <person name="Gostincar C."/>
            <person name="Volpe R.P."/>
            <person name="Klimenkova P."/>
            <person name="Gaidamakova E.K."/>
            <person name="Zhou C.E."/>
            <person name="Stewart B.J."/>
            <person name="Lyman M.G."/>
            <person name="Malfatti S.A."/>
            <person name="Rubinfeld B."/>
            <person name="Courtot M."/>
            <person name="Singh J."/>
            <person name="Dalgard C.L."/>
            <person name="Hamilton T."/>
            <person name="Frey K.G."/>
            <person name="Gunde-Cimerman N."/>
            <person name="Dugan L."/>
            <person name="Daly M.J."/>
        </authorList>
    </citation>
    <scope>NUCLEOTIDE SEQUENCE [LARGE SCALE GENOMIC DNA]</scope>
    <source>
        <strain evidence="9 10">MD1149</strain>
    </source>
</reference>
<comment type="caution">
    <text evidence="9">The sequence shown here is derived from an EMBL/GenBank/DDBJ whole genome shotgun (WGS) entry which is preliminary data.</text>
</comment>
<keyword evidence="10" id="KW-1185">Reference proteome</keyword>
<evidence type="ECO:0000313" key="10">
    <source>
        <dbReference type="Proteomes" id="UP000237144"/>
    </source>
</evidence>
<dbReference type="OrthoDB" id="343623at2759"/>
<dbReference type="AlphaFoldDB" id="A0A2S5BA85"/>
<keyword evidence="4" id="KW-0238">DNA-binding</keyword>
<dbReference type="InterPro" id="IPR016527">
    <property type="entry name" value="ORC4"/>
</dbReference>
<dbReference type="InterPro" id="IPR027417">
    <property type="entry name" value="P-loop_NTPase"/>
</dbReference>
<dbReference type="InterPro" id="IPR041664">
    <property type="entry name" value="AAA_16"/>
</dbReference>
<dbReference type="EMBL" id="PJQD01000035">
    <property type="protein sequence ID" value="POY73683.1"/>
    <property type="molecule type" value="Genomic_DNA"/>
</dbReference>
<dbReference type="GO" id="GO:0005664">
    <property type="term" value="C:nuclear origin of replication recognition complex"/>
    <property type="evidence" value="ECO:0007669"/>
    <property type="project" value="TreeGrafter"/>
</dbReference>
<feature type="compositionally biased region" description="Low complexity" evidence="6">
    <location>
        <begin position="230"/>
        <end position="277"/>
    </location>
</feature>
<feature type="domain" description="Origin recognition complex subunit 4 C-terminal" evidence="8">
    <location>
        <begin position="711"/>
        <end position="939"/>
    </location>
</feature>
<evidence type="ECO:0000256" key="1">
    <source>
        <dbReference type="ARBA" id="ARBA00004123"/>
    </source>
</evidence>
<feature type="compositionally biased region" description="Polar residues" evidence="6">
    <location>
        <begin position="21"/>
        <end position="46"/>
    </location>
</feature>
<keyword evidence="5" id="KW-0539">Nucleus</keyword>
<dbReference type="InterPro" id="IPR032705">
    <property type="entry name" value="ORC4_C"/>
</dbReference>
<evidence type="ECO:0000256" key="6">
    <source>
        <dbReference type="SAM" id="MobiDB-lite"/>
    </source>
</evidence>
<feature type="domain" description="Orc1-like AAA ATPase" evidence="7">
    <location>
        <begin position="499"/>
        <end position="660"/>
    </location>
</feature>
<evidence type="ECO:0000313" key="9">
    <source>
        <dbReference type="EMBL" id="POY73683.1"/>
    </source>
</evidence>
<dbReference type="Pfam" id="PF13191">
    <property type="entry name" value="AAA_16"/>
    <property type="match status" value="1"/>
</dbReference>
<feature type="compositionally biased region" description="Acidic residues" evidence="6">
    <location>
        <begin position="118"/>
        <end position="128"/>
    </location>
</feature>
<comment type="subcellular location">
    <subcellularLocation>
        <location evidence="1">Nucleus</location>
    </subcellularLocation>
</comment>
<gene>
    <name evidence="9" type="ORF">BMF94_3219</name>
</gene>
<dbReference type="PANTHER" id="PTHR12087">
    <property type="entry name" value="ORIGIN RECOGNITION COMPLEX SUBUNIT 4"/>
    <property type="match status" value="1"/>
</dbReference>
<feature type="compositionally biased region" description="Polar residues" evidence="6">
    <location>
        <begin position="314"/>
        <end position="328"/>
    </location>
</feature>
<dbReference type="STRING" id="741276.A0A2S5BA85"/>
<feature type="region of interest" description="Disordered" evidence="6">
    <location>
        <begin position="1"/>
        <end position="285"/>
    </location>
</feature>
<evidence type="ECO:0000259" key="7">
    <source>
        <dbReference type="Pfam" id="PF13191"/>
    </source>
</evidence>
<dbReference type="GO" id="GO:0006270">
    <property type="term" value="P:DNA replication initiation"/>
    <property type="evidence" value="ECO:0007669"/>
    <property type="project" value="TreeGrafter"/>
</dbReference>
<evidence type="ECO:0000256" key="5">
    <source>
        <dbReference type="ARBA" id="ARBA00023242"/>
    </source>
</evidence>
<evidence type="ECO:0000256" key="4">
    <source>
        <dbReference type="ARBA" id="ARBA00023125"/>
    </source>
</evidence>
<dbReference type="Pfam" id="PF14629">
    <property type="entry name" value="ORC4_C"/>
    <property type="match status" value="1"/>
</dbReference>
<evidence type="ECO:0000259" key="8">
    <source>
        <dbReference type="Pfam" id="PF14629"/>
    </source>
</evidence>
<dbReference type="GO" id="GO:0003688">
    <property type="term" value="F:DNA replication origin binding"/>
    <property type="evidence" value="ECO:0007669"/>
    <property type="project" value="TreeGrafter"/>
</dbReference>
<dbReference type="PANTHER" id="PTHR12087:SF0">
    <property type="entry name" value="ORIGIN RECOGNITION COMPLEX SUBUNIT 4"/>
    <property type="match status" value="1"/>
</dbReference>
<feature type="compositionally biased region" description="Acidic residues" evidence="6">
    <location>
        <begin position="405"/>
        <end position="414"/>
    </location>
</feature>
<accession>A0A2S5BA85</accession>
<protein>
    <submittedName>
        <fullName evidence="9">Uncharacterized protein</fullName>
    </submittedName>
</protein>
<organism evidence="9 10">
    <name type="scientific">Rhodotorula taiwanensis</name>
    <dbReference type="NCBI Taxonomy" id="741276"/>
    <lineage>
        <taxon>Eukaryota</taxon>
        <taxon>Fungi</taxon>
        <taxon>Dikarya</taxon>
        <taxon>Basidiomycota</taxon>
        <taxon>Pucciniomycotina</taxon>
        <taxon>Microbotryomycetes</taxon>
        <taxon>Sporidiobolales</taxon>
        <taxon>Sporidiobolaceae</taxon>
        <taxon>Rhodotorula</taxon>
    </lineage>
</organism>
<evidence type="ECO:0000256" key="2">
    <source>
        <dbReference type="ARBA" id="ARBA00005334"/>
    </source>
</evidence>
<dbReference type="SUPFAM" id="SSF52540">
    <property type="entry name" value="P-loop containing nucleoside triphosphate hydrolases"/>
    <property type="match status" value="1"/>
</dbReference>
<evidence type="ECO:0000256" key="3">
    <source>
        <dbReference type="ARBA" id="ARBA00022705"/>
    </source>
</evidence>
<name>A0A2S5BA85_9BASI</name>
<dbReference type="Gene3D" id="3.40.50.300">
    <property type="entry name" value="P-loop containing nucleotide triphosphate hydrolases"/>
    <property type="match status" value="1"/>
</dbReference>
<feature type="compositionally biased region" description="Polar residues" evidence="6">
    <location>
        <begin position="73"/>
        <end position="87"/>
    </location>
</feature>
<dbReference type="Proteomes" id="UP000237144">
    <property type="component" value="Unassembled WGS sequence"/>
</dbReference>
<feature type="region of interest" description="Disordered" evidence="6">
    <location>
        <begin position="313"/>
        <end position="416"/>
    </location>
</feature>
<sequence>MSTVVARMGRKSSTPRRSDSVAVTSSISPTAPRNPAARSTRSTGQATHFRPLEGAPPVQRTRRPSAKAAAAQQVVTMSPTAANSRTVTPKKRSAPSSVATKKMAARPAKRAPALPTPEPEDGEKDEDAQDRQSSEDDNDGDDSEDEQELAGTSSPPARKRAQRTAHLPLPSPAATPPKRILVASPSKFAPKVPSPLKPKQRRTAPISSDDDRTDGDLMTTALDNLEDVFSSTPASSSTATTITTPRKSATSTPRTTPSRSSSISKSTPGSSSRSSSRIQHLPPAVVDIKNAPASLRSRLVGFHMEDEGYGVSKAATSTRGIDSASETGSDAGASDDDVEEQLMAQRRRDAKGKGRMMMDEDEHLDGADSPAMRDSSALLDGHDDEDAEMDLSLPIPPPQFSSDLALDEDDDDADVSQSIPRASTSAATALPAKSHPLLPSVPDKSYLASPLRKHILSSLAVLSGARLPLPAKLPEASTCDSIVSLPCMTGGYDEWERPLRSALDECVKKGMGNAVMLLGPRGVGKTMLVERSIKLLSHVHGSDAFVTVRLSGLVHTTDRLAMRSIAVQLAAQGFASSVGKEGEADDGDYSSNSATMATLLRLLEPSSPSNASTAANPQPATEAATPATSKPLVIIVDEFDLFAQHPRQSFLYCLLDIVQGNRRRGGVAVIGVSARVDCLSLLEKRVRSRCQSHILQMIPPSSFTAFCELGKRLLLVEDQQVAEQDWASAWNAEVERFFAEKRVVEYLRRMWSINGNVPTEIRSTLSHLLYRLDYDLKSLGLPENSPRLSIDMLKAQAKGEDKVRDDVLKQLSLPELTALVAAKHLTSSTLDRHAGFNFEMLYDAYIEHSRRVAASTSSSFALTHKPLSKVALRVAFDSLRSHELLLARTSSSTSGTAVTTASAGGGMAVAVPGSAAYVAAVARDPWKMYRLTVWAREVDREVEARGAECPLALRRWCKNWLD</sequence>
<keyword evidence="3" id="KW-0235">DNA replication</keyword>